<evidence type="ECO:0000256" key="7">
    <source>
        <dbReference type="ARBA" id="ARBA00022532"/>
    </source>
</evidence>
<dbReference type="InterPro" id="IPR009051">
    <property type="entry name" value="Helical_ferredxn"/>
</dbReference>
<dbReference type="PANTHER" id="PTHR11921:SF29">
    <property type="entry name" value="SUCCINATE DEHYDROGENASE [UBIQUINONE] IRON-SULFUR SUBUNIT, MITOCHONDRIAL"/>
    <property type="match status" value="1"/>
</dbReference>
<evidence type="ECO:0000256" key="9">
    <source>
        <dbReference type="ARBA" id="ARBA00022723"/>
    </source>
</evidence>
<dbReference type="GO" id="GO:0022904">
    <property type="term" value="P:respiratory electron transport chain"/>
    <property type="evidence" value="ECO:0007669"/>
    <property type="project" value="TreeGrafter"/>
</dbReference>
<dbReference type="InterPro" id="IPR017900">
    <property type="entry name" value="4Fe4S_Fe_S_CS"/>
</dbReference>
<dbReference type="PANTHER" id="PTHR11921">
    <property type="entry name" value="SUCCINATE DEHYDROGENASE IRON-SULFUR PROTEIN"/>
    <property type="match status" value="1"/>
</dbReference>
<dbReference type="OrthoDB" id="144910at2157"/>
<evidence type="ECO:0000256" key="6">
    <source>
        <dbReference type="ARBA" id="ARBA00022485"/>
    </source>
</evidence>
<evidence type="ECO:0000256" key="8">
    <source>
        <dbReference type="ARBA" id="ARBA00022714"/>
    </source>
</evidence>
<keyword evidence="10" id="KW-0560">Oxidoreductase</keyword>
<dbReference type="GO" id="GO:0006099">
    <property type="term" value="P:tricarboxylic acid cycle"/>
    <property type="evidence" value="ECO:0007669"/>
    <property type="project" value="UniProtKB-KW"/>
</dbReference>
<dbReference type="InterPro" id="IPR036010">
    <property type="entry name" value="2Fe-2S_ferredoxin-like_sf"/>
</dbReference>
<organism evidence="16 17">
    <name type="scientific">Methanofollis formosanus</name>
    <dbReference type="NCBI Taxonomy" id="299308"/>
    <lineage>
        <taxon>Archaea</taxon>
        <taxon>Methanobacteriati</taxon>
        <taxon>Methanobacteriota</taxon>
        <taxon>Stenosarchaea group</taxon>
        <taxon>Methanomicrobia</taxon>
        <taxon>Methanomicrobiales</taxon>
        <taxon>Methanomicrobiaceae</taxon>
        <taxon>Methanofollis</taxon>
    </lineage>
</organism>
<dbReference type="Proteomes" id="UP000826709">
    <property type="component" value="Chromosome"/>
</dbReference>
<dbReference type="InterPro" id="IPR025192">
    <property type="entry name" value="Succ_DH/fum_Rdtase_N"/>
</dbReference>
<comment type="cofactor">
    <cofactor evidence="14">
        <name>[2Fe-2S] cluster</name>
        <dbReference type="ChEBI" id="CHEBI:190135"/>
    </cofactor>
</comment>
<dbReference type="InterPro" id="IPR017896">
    <property type="entry name" value="4Fe4S_Fe-S-bd"/>
</dbReference>
<keyword evidence="11" id="KW-0408">Iron</keyword>
<evidence type="ECO:0000259" key="15">
    <source>
        <dbReference type="PROSITE" id="PS51085"/>
    </source>
</evidence>
<keyword evidence="9" id="KW-0479">Metal-binding</keyword>
<proteinExistence type="inferred from homology"/>
<accession>A0A8G0ZXK9</accession>
<dbReference type="EMBL" id="CP037968">
    <property type="protein sequence ID" value="QYZ78349.1"/>
    <property type="molecule type" value="Genomic_DNA"/>
</dbReference>
<evidence type="ECO:0000256" key="11">
    <source>
        <dbReference type="ARBA" id="ARBA00023004"/>
    </source>
</evidence>
<evidence type="ECO:0000256" key="3">
    <source>
        <dbReference type="ARBA" id="ARBA00005163"/>
    </source>
</evidence>
<dbReference type="Pfam" id="PF13085">
    <property type="entry name" value="Fer2_3"/>
    <property type="match status" value="1"/>
</dbReference>
<dbReference type="InterPro" id="IPR001041">
    <property type="entry name" value="2Fe-2S_ferredoxin-type"/>
</dbReference>
<sequence length="256" mass="28216">MMLKVLRHDGRPETAPHYDLFEIDAEPGMTVLGALFRAREVYDDSLAFRYSCRGAVCGSCAMLVNRYPALACRTQVAGLLAGEEREPLAPYPAIEGGEAWDARTTVLVEPLPHLPVLRDLVVDMAPFFAHYRAMRPTFAPADRAPERERLMAPETAGALEAYTACLLCGACYGACPVDGDDPAYAGPAALAKVYRFHLDSREAGDGRRLRTADTPHGWWRCEFHANCRRVCPRGIEPNVAIGRARAELTRRKKGGE</sequence>
<evidence type="ECO:0000256" key="14">
    <source>
        <dbReference type="ARBA" id="ARBA00034078"/>
    </source>
</evidence>
<dbReference type="AlphaFoldDB" id="A0A8G0ZXK9"/>
<dbReference type="GO" id="GO:0051538">
    <property type="term" value="F:3 iron, 4 sulfur cluster binding"/>
    <property type="evidence" value="ECO:0007669"/>
    <property type="project" value="UniProtKB-KW"/>
</dbReference>
<reference evidence="16" key="1">
    <citation type="journal article" date="2005" name="Int. J. Syst. Evol. Microbiol.">
        <title>Methanofollis formosanus sp. nov., isolated from a fish pond.</title>
        <authorList>
            <person name="Wu S.Y."/>
            <person name="Chen S.C."/>
            <person name="Lai M.C."/>
        </authorList>
    </citation>
    <scope>NUCLEOTIDE SEQUENCE</scope>
    <source>
        <strain evidence="16">ML15</strain>
    </source>
</reference>
<name>A0A8G0ZXK9_9EURY</name>
<dbReference type="KEGG" id="mfk:E2N92_02330"/>
<dbReference type="GO" id="GO:0051539">
    <property type="term" value="F:4 iron, 4 sulfur cluster binding"/>
    <property type="evidence" value="ECO:0007669"/>
    <property type="project" value="UniProtKB-KW"/>
</dbReference>
<evidence type="ECO:0000256" key="10">
    <source>
        <dbReference type="ARBA" id="ARBA00023002"/>
    </source>
</evidence>
<dbReference type="InterPro" id="IPR004489">
    <property type="entry name" value="Succ_DH/fum_Rdtase_Fe-S"/>
</dbReference>
<keyword evidence="13" id="KW-0003">3Fe-4S</keyword>
<feature type="domain" description="2Fe-2S ferredoxin-type" evidence="15">
    <location>
        <begin position="1"/>
        <end position="91"/>
    </location>
</feature>
<dbReference type="PROSITE" id="PS51085">
    <property type="entry name" value="2FE2S_FER_2"/>
    <property type="match status" value="1"/>
</dbReference>
<dbReference type="InterPro" id="IPR050573">
    <property type="entry name" value="SDH/FRD_Iron-Sulfur"/>
</dbReference>
<dbReference type="PROSITE" id="PS00198">
    <property type="entry name" value="4FE4S_FER_1"/>
    <property type="match status" value="1"/>
</dbReference>
<evidence type="ECO:0000256" key="13">
    <source>
        <dbReference type="ARBA" id="ARBA00023291"/>
    </source>
</evidence>
<keyword evidence="6" id="KW-0004">4Fe-4S</keyword>
<dbReference type="EC" id="1.3.5.1" evidence="5"/>
<dbReference type="GO" id="GO:0008177">
    <property type="term" value="F:succinate dehydrogenase (quinone) activity"/>
    <property type="evidence" value="ECO:0007669"/>
    <property type="project" value="UniProtKB-EC"/>
</dbReference>
<comment type="pathway">
    <text evidence="3">Carbohydrate metabolism; tricarboxylic acid cycle.</text>
</comment>
<dbReference type="Pfam" id="PF13183">
    <property type="entry name" value="Fer4_8"/>
    <property type="match status" value="1"/>
</dbReference>
<evidence type="ECO:0000256" key="1">
    <source>
        <dbReference type="ARBA" id="ARBA00001927"/>
    </source>
</evidence>
<evidence type="ECO:0000313" key="17">
    <source>
        <dbReference type="Proteomes" id="UP000826709"/>
    </source>
</evidence>
<dbReference type="Gene3D" id="1.10.1060.10">
    <property type="entry name" value="Alpha-helical ferredoxin"/>
    <property type="match status" value="1"/>
</dbReference>
<keyword evidence="7" id="KW-0816">Tricarboxylic acid cycle</keyword>
<dbReference type="PROSITE" id="PS00197">
    <property type="entry name" value="2FE2S_FER_1"/>
    <property type="match status" value="1"/>
</dbReference>
<reference evidence="16" key="2">
    <citation type="submission" date="2019-03" db="EMBL/GenBank/DDBJ databases">
        <authorList>
            <person name="Chen S.-C."/>
            <person name="Wu S.-Y."/>
            <person name="Lai M.-C."/>
        </authorList>
    </citation>
    <scope>NUCLEOTIDE SEQUENCE</scope>
    <source>
        <strain evidence="16">ML15</strain>
    </source>
</reference>
<dbReference type="RefSeq" id="WP_220682101.1">
    <property type="nucleotide sequence ID" value="NZ_CP037968.1"/>
</dbReference>
<dbReference type="SUPFAM" id="SSF46548">
    <property type="entry name" value="alpha-helical ferredoxin"/>
    <property type="match status" value="1"/>
</dbReference>
<keyword evidence="12" id="KW-0411">Iron-sulfur</keyword>
<dbReference type="InterPro" id="IPR012675">
    <property type="entry name" value="Beta-grasp_dom_sf"/>
</dbReference>
<evidence type="ECO:0000313" key="16">
    <source>
        <dbReference type="EMBL" id="QYZ78349.1"/>
    </source>
</evidence>
<dbReference type="SUPFAM" id="SSF54292">
    <property type="entry name" value="2Fe-2S ferredoxin-like"/>
    <property type="match status" value="1"/>
</dbReference>
<dbReference type="FunFam" id="1.10.1060.10:FF:000003">
    <property type="entry name" value="Succinate dehydrogenase iron-sulfur subunit"/>
    <property type="match status" value="1"/>
</dbReference>
<dbReference type="InterPro" id="IPR006058">
    <property type="entry name" value="2Fe2S_fd_BS"/>
</dbReference>
<keyword evidence="17" id="KW-1185">Reference proteome</keyword>
<protein>
    <recommendedName>
        <fullName evidence="5">succinate dehydrogenase</fullName>
        <ecNumber evidence="5">1.3.5.1</ecNumber>
    </recommendedName>
</protein>
<dbReference type="NCBIfam" id="TIGR00384">
    <property type="entry name" value="dhsB"/>
    <property type="match status" value="1"/>
</dbReference>
<comment type="similarity">
    <text evidence="4">Belongs to the succinate dehydrogenase/fumarate reductase iron-sulfur protein family.</text>
</comment>
<evidence type="ECO:0000256" key="12">
    <source>
        <dbReference type="ARBA" id="ARBA00023014"/>
    </source>
</evidence>
<comment type="cofactor">
    <cofactor evidence="2">
        <name>[4Fe-4S] cluster</name>
        <dbReference type="ChEBI" id="CHEBI:49883"/>
    </cofactor>
</comment>
<dbReference type="GO" id="GO:0046872">
    <property type="term" value="F:metal ion binding"/>
    <property type="evidence" value="ECO:0007669"/>
    <property type="project" value="UniProtKB-KW"/>
</dbReference>
<dbReference type="GO" id="GO:0009055">
    <property type="term" value="F:electron transfer activity"/>
    <property type="evidence" value="ECO:0007669"/>
    <property type="project" value="InterPro"/>
</dbReference>
<gene>
    <name evidence="16" type="ORF">E2N92_02330</name>
</gene>
<dbReference type="GO" id="GO:0051537">
    <property type="term" value="F:2 iron, 2 sulfur cluster binding"/>
    <property type="evidence" value="ECO:0007669"/>
    <property type="project" value="UniProtKB-KW"/>
</dbReference>
<dbReference type="CDD" id="cd00207">
    <property type="entry name" value="fer2"/>
    <property type="match status" value="1"/>
</dbReference>
<evidence type="ECO:0000256" key="5">
    <source>
        <dbReference type="ARBA" id="ARBA00012792"/>
    </source>
</evidence>
<evidence type="ECO:0000256" key="2">
    <source>
        <dbReference type="ARBA" id="ARBA00001966"/>
    </source>
</evidence>
<dbReference type="Gene3D" id="3.10.20.30">
    <property type="match status" value="1"/>
</dbReference>
<comment type="cofactor">
    <cofactor evidence="1">
        <name>[3Fe-4S] cluster</name>
        <dbReference type="ChEBI" id="CHEBI:21137"/>
    </cofactor>
</comment>
<keyword evidence="8" id="KW-0001">2Fe-2S</keyword>
<evidence type="ECO:0000256" key="4">
    <source>
        <dbReference type="ARBA" id="ARBA00009433"/>
    </source>
</evidence>